<dbReference type="Pfam" id="PF04385">
    <property type="entry name" value="FAINT"/>
    <property type="match status" value="1"/>
</dbReference>
<protein>
    <submittedName>
        <fullName evidence="3">Uncharacterized protein</fullName>
    </submittedName>
</protein>
<feature type="region of interest" description="Disordered" evidence="1">
    <location>
        <begin position="406"/>
        <end position="434"/>
    </location>
</feature>
<reference evidence="3" key="1">
    <citation type="submission" date="2022-07" db="EMBL/GenBank/DDBJ databases">
        <title>Evaluation of T. orientalis genome assembly methods using nanopore sequencing and analysis of variation between genomes.</title>
        <authorList>
            <person name="Yam J."/>
            <person name="Micallef M.L."/>
            <person name="Liu M."/>
            <person name="Djordjevic S.P."/>
            <person name="Bogema D.R."/>
            <person name="Jenkins C."/>
        </authorList>
    </citation>
    <scope>NUCLEOTIDE SEQUENCE</scope>
    <source>
        <strain evidence="3">Goon Nure</strain>
    </source>
</reference>
<feature type="region of interest" description="Disordered" evidence="1">
    <location>
        <begin position="308"/>
        <end position="394"/>
    </location>
</feature>
<evidence type="ECO:0000256" key="1">
    <source>
        <dbReference type="SAM" id="MobiDB-lite"/>
    </source>
</evidence>
<sequence length="585" mass="69091">MKSVKCVRLFLLVYGISIFKSDVHCAPGEERNQIGRSRFVEVDLKDIYKGDLEVEVDRQRNEVRKITPRNKKLISLVKVDEEIIWKKSGNSRCVNLLMFLTSSDKMIVILNTRSDGQKQYVNIVYDPTVRGEEPSRIERRGKRTTYIGLLPLIMEMNEEFGTLEKYKNEIFGVELNIKDRFDEWYYEHKMSSYIAHSRKSKPVLNYVTYEPNEKELFVKITDDHRSIWLANPSKENIMKFCKKVEVYLKHTSFKLMRLTLVEGQQVYYKYNFIISRWVKTDQKQFMEMIKYLGFNEVLNSNQEAMESRLPIGRKREGTDAKKADSDKSEEDKADNTCVAVDVNVSSVDKNKGRDQSGAGGVSMTEEKGDDKDRKDGKEAGESDAKAEKIAGDSDFKAEELIHESDAKAEKLAGDSDSKPEEPVDRKKGDDESDEVEMTIPRLNIWDINEEDFQFTKRKMSLLRMITITPKRKRKVEKLYFNEYDFRYINSYDFKIEFIKWKNTFHITETMVKYNDRKNYFTYYLDKERGEHIWKTYTQDEFYRKIIEEIKYFDVDNIVRYHHFALLDEISEIVNEPNYKKLINVI</sequence>
<organism evidence="3 4">
    <name type="scientific">Theileria orientalis</name>
    <dbReference type="NCBI Taxonomy" id="68886"/>
    <lineage>
        <taxon>Eukaryota</taxon>
        <taxon>Sar</taxon>
        <taxon>Alveolata</taxon>
        <taxon>Apicomplexa</taxon>
        <taxon>Aconoidasida</taxon>
        <taxon>Piroplasmida</taxon>
        <taxon>Theileriidae</taxon>
        <taxon>Theileria</taxon>
    </lineage>
</organism>
<accession>A0A976QS44</accession>
<keyword evidence="2" id="KW-0732">Signal</keyword>
<dbReference type="AlphaFoldDB" id="A0A976QS44"/>
<feature type="chain" id="PRO_5037156906" evidence="2">
    <location>
        <begin position="26"/>
        <end position="585"/>
    </location>
</feature>
<feature type="compositionally biased region" description="Basic and acidic residues" evidence="1">
    <location>
        <begin position="406"/>
        <end position="429"/>
    </location>
</feature>
<dbReference type="EMBL" id="CP056069">
    <property type="protein sequence ID" value="UKK00409.2"/>
    <property type="molecule type" value="Genomic_DNA"/>
</dbReference>
<feature type="compositionally biased region" description="Basic and acidic residues" evidence="1">
    <location>
        <begin position="364"/>
        <end position="394"/>
    </location>
</feature>
<evidence type="ECO:0000256" key="2">
    <source>
        <dbReference type="SAM" id="SignalP"/>
    </source>
</evidence>
<feature type="signal peptide" evidence="2">
    <location>
        <begin position="1"/>
        <end position="25"/>
    </location>
</feature>
<feature type="compositionally biased region" description="Basic and acidic residues" evidence="1">
    <location>
        <begin position="313"/>
        <end position="334"/>
    </location>
</feature>
<dbReference type="Proteomes" id="UP000244811">
    <property type="component" value="Chromosome 1"/>
</dbReference>
<evidence type="ECO:0000313" key="4">
    <source>
        <dbReference type="Proteomes" id="UP000244811"/>
    </source>
</evidence>
<name>A0A976QS44_THEOR</name>
<dbReference type="InterPro" id="IPR007480">
    <property type="entry name" value="DUF529"/>
</dbReference>
<evidence type="ECO:0000313" key="3">
    <source>
        <dbReference type="EMBL" id="UKK00409.2"/>
    </source>
</evidence>
<gene>
    <name evidence="3" type="ORF">MACK_000481</name>
</gene>
<proteinExistence type="predicted"/>